<dbReference type="Gene3D" id="2.60.40.1120">
    <property type="entry name" value="Carboxypeptidase-like, regulatory domain"/>
    <property type="match status" value="1"/>
</dbReference>
<organism evidence="13 14">
    <name type="scientific">Mucilaginibacter glaciei</name>
    <dbReference type="NCBI Taxonomy" id="2772109"/>
    <lineage>
        <taxon>Bacteria</taxon>
        <taxon>Pseudomonadati</taxon>
        <taxon>Bacteroidota</taxon>
        <taxon>Sphingobacteriia</taxon>
        <taxon>Sphingobacteriales</taxon>
        <taxon>Sphingobacteriaceae</taxon>
        <taxon>Mucilaginibacter</taxon>
    </lineage>
</organism>
<feature type="domain" description="TonB-dependent receptor-like beta-barrel" evidence="11">
    <location>
        <begin position="412"/>
        <end position="992"/>
    </location>
</feature>
<sequence>MKKNLLTLLFFSIMAVTTAFAQSRKITGRVSGTDDGQPIPGVTVKIAGTTSGVQTDNDGLYTINASTGQTLVFSFIGYDSKSVIISAGNRYDTRIVPNNKQLSEVVVTGYGSQAKRTFTGSSATINAKSIKDRPVVGLDQALQGQAAGVQVTSASGTPGGGVSIRVRGTSSINASSQPLYVVDGTPINTGSYSQLGFGNQQTNALNDISPDDIESIEVLKDAAAAAIYGSRASNGVIIVTTKRGKIGSTKVDLGYYTGFQNVTKKIPTLTGPQYIANLQEAVTNRYSALIGTATYPTLKALLENGLGLRNVSNDPSTYGTTNWQEEVFDKNAPISNYNLSINGGNEKTRFSLTSGYFDQKGTIKGSEYKRINLRLNLDHNVNDKFKVGTSIGINRAIQNRINNDNNIYGVLSAAILESSAIPIYNADGTYAKDSNSSVENPVAAYKEPYNLTTNGRILANVFGEYKILPYLTFRTNFGADYLIYDERRFLPTTLNAGLPNGSGTETHVQDLNTINENTLTFNKTFNKHNLTVLLGQAYQKDDYQSLAAGGTGFSGNTIFRLSAASVKSTATSGGTSSVLESYFARANYNFDEKYLFSASIRDDASSRFGVNKRNGYFPSVSAGWRVSEESFLKNVSWLSNLKLRGSYGLTGNYNIGDFASRTLLGVGANYNLLAGYFPSQLGNPNLTWENTKQTDLAVDLGFFGDRLTLSVDVYNKRTDRLLLNVPLVGSSGFTGVTDNVGAIQNRGLDIDLQSVNIKTKDFSWNTNFNISFNRNKVLALANNNAPFGAGFASWIQVGQPLGAFRGYKVAGIFQTQQEINDLNAAAKTKTGSATANYQVATTAPGDIKFADLNGDGVVTSADQEILGSAQPKFVGGLTNSLRYKDFDFSFFWQFSYGSKVYNNTNAFAQGQNSVFGQFAAVLNHWTPTNTNTNIPRAVYGDPNTNNRTSDRFLENGSYARLKSATLGYTLDKSAVKFLHVRSVRLYAAAQNLFTITKYSGFDPELSTFSDTNTSPGTDFLTAPQAKTFTFGVNVGF</sequence>
<evidence type="ECO:0000256" key="5">
    <source>
        <dbReference type="ARBA" id="ARBA00023077"/>
    </source>
</evidence>
<dbReference type="InterPro" id="IPR023997">
    <property type="entry name" value="TonB-dep_OMP_SusC/RagA_CS"/>
</dbReference>
<dbReference type="SUPFAM" id="SSF49464">
    <property type="entry name" value="Carboxypeptidase regulatory domain-like"/>
    <property type="match status" value="1"/>
</dbReference>
<comment type="similarity">
    <text evidence="8 9">Belongs to the TonB-dependent receptor family.</text>
</comment>
<dbReference type="GO" id="GO:0009279">
    <property type="term" value="C:cell outer membrane"/>
    <property type="evidence" value="ECO:0007669"/>
    <property type="project" value="UniProtKB-SubCell"/>
</dbReference>
<feature type="signal peptide" evidence="10">
    <location>
        <begin position="1"/>
        <end position="21"/>
    </location>
</feature>
<dbReference type="Gene3D" id="2.40.170.20">
    <property type="entry name" value="TonB-dependent receptor, beta-barrel domain"/>
    <property type="match status" value="1"/>
</dbReference>
<evidence type="ECO:0000256" key="10">
    <source>
        <dbReference type="SAM" id="SignalP"/>
    </source>
</evidence>
<keyword evidence="6 8" id="KW-0472">Membrane</keyword>
<evidence type="ECO:0000313" key="14">
    <source>
        <dbReference type="Proteomes" id="UP000619078"/>
    </source>
</evidence>
<evidence type="ECO:0000256" key="7">
    <source>
        <dbReference type="ARBA" id="ARBA00023237"/>
    </source>
</evidence>
<evidence type="ECO:0000256" key="6">
    <source>
        <dbReference type="ARBA" id="ARBA00023136"/>
    </source>
</evidence>
<feature type="domain" description="TonB-dependent receptor plug" evidence="12">
    <location>
        <begin position="115"/>
        <end position="236"/>
    </location>
</feature>
<proteinExistence type="inferred from homology"/>
<reference evidence="13" key="1">
    <citation type="submission" date="2020-09" db="EMBL/GenBank/DDBJ databases">
        <title>Novel species of Mucilaginibacter isolated from a glacier on the Tibetan Plateau.</title>
        <authorList>
            <person name="Liu Q."/>
            <person name="Xin Y.-H."/>
        </authorList>
    </citation>
    <scope>NUCLEOTIDE SEQUENCE</scope>
    <source>
        <strain evidence="13">ZB1P21</strain>
    </source>
</reference>
<dbReference type="InterPro" id="IPR039426">
    <property type="entry name" value="TonB-dep_rcpt-like"/>
</dbReference>
<dbReference type="Gene3D" id="2.170.130.10">
    <property type="entry name" value="TonB-dependent receptor, plug domain"/>
    <property type="match status" value="1"/>
</dbReference>
<dbReference type="FunFam" id="2.170.130.10:FF:000008">
    <property type="entry name" value="SusC/RagA family TonB-linked outer membrane protein"/>
    <property type="match status" value="1"/>
</dbReference>
<evidence type="ECO:0000259" key="11">
    <source>
        <dbReference type="Pfam" id="PF00593"/>
    </source>
</evidence>
<dbReference type="RefSeq" id="WP_191160250.1">
    <property type="nucleotide sequence ID" value="NZ_JACWMX010000001.1"/>
</dbReference>
<comment type="caution">
    <text evidence="13">The sequence shown here is derived from an EMBL/GenBank/DDBJ whole genome shotgun (WGS) entry which is preliminary data.</text>
</comment>
<keyword evidence="5 9" id="KW-0798">TonB box</keyword>
<name>A0A926S4L1_9SPHI</name>
<keyword evidence="7 8" id="KW-0998">Cell outer membrane</keyword>
<evidence type="ECO:0000256" key="2">
    <source>
        <dbReference type="ARBA" id="ARBA00022448"/>
    </source>
</evidence>
<comment type="subcellular location">
    <subcellularLocation>
        <location evidence="1 8">Cell outer membrane</location>
        <topology evidence="1 8">Multi-pass membrane protein</topology>
    </subcellularLocation>
</comment>
<evidence type="ECO:0000313" key="13">
    <source>
        <dbReference type="EMBL" id="MBD1391886.1"/>
    </source>
</evidence>
<keyword evidence="2 8" id="KW-0813">Transport</keyword>
<evidence type="ECO:0000256" key="9">
    <source>
        <dbReference type="RuleBase" id="RU003357"/>
    </source>
</evidence>
<evidence type="ECO:0000256" key="3">
    <source>
        <dbReference type="ARBA" id="ARBA00022452"/>
    </source>
</evidence>
<dbReference type="NCBIfam" id="TIGR04057">
    <property type="entry name" value="SusC_RagA_signa"/>
    <property type="match status" value="1"/>
</dbReference>
<dbReference type="Pfam" id="PF00593">
    <property type="entry name" value="TonB_dep_Rec_b-barrel"/>
    <property type="match status" value="1"/>
</dbReference>
<dbReference type="EMBL" id="JACWMX010000001">
    <property type="protein sequence ID" value="MBD1391886.1"/>
    <property type="molecule type" value="Genomic_DNA"/>
</dbReference>
<dbReference type="InterPro" id="IPR008969">
    <property type="entry name" value="CarboxyPept-like_regulatory"/>
</dbReference>
<keyword evidence="3 8" id="KW-1134">Transmembrane beta strand</keyword>
<dbReference type="InterPro" id="IPR036942">
    <property type="entry name" value="Beta-barrel_TonB_sf"/>
</dbReference>
<evidence type="ECO:0000259" key="12">
    <source>
        <dbReference type="Pfam" id="PF07715"/>
    </source>
</evidence>
<feature type="chain" id="PRO_5037587332" evidence="10">
    <location>
        <begin position="22"/>
        <end position="1036"/>
    </location>
</feature>
<evidence type="ECO:0000256" key="4">
    <source>
        <dbReference type="ARBA" id="ARBA00022692"/>
    </source>
</evidence>
<keyword evidence="10" id="KW-0732">Signal</keyword>
<dbReference type="NCBIfam" id="TIGR04056">
    <property type="entry name" value="OMP_RagA_SusC"/>
    <property type="match status" value="1"/>
</dbReference>
<dbReference type="SUPFAM" id="SSF56935">
    <property type="entry name" value="Porins"/>
    <property type="match status" value="1"/>
</dbReference>
<dbReference type="Proteomes" id="UP000619078">
    <property type="component" value="Unassembled WGS sequence"/>
</dbReference>
<dbReference type="PROSITE" id="PS52016">
    <property type="entry name" value="TONB_DEPENDENT_REC_3"/>
    <property type="match status" value="1"/>
</dbReference>
<evidence type="ECO:0000256" key="1">
    <source>
        <dbReference type="ARBA" id="ARBA00004571"/>
    </source>
</evidence>
<dbReference type="Pfam" id="PF13715">
    <property type="entry name" value="CarbopepD_reg_2"/>
    <property type="match status" value="1"/>
</dbReference>
<keyword evidence="4 8" id="KW-0812">Transmembrane</keyword>
<dbReference type="AlphaFoldDB" id="A0A926S4L1"/>
<gene>
    <name evidence="13" type="ORF">IDJ76_02120</name>
</gene>
<dbReference type="InterPro" id="IPR012910">
    <property type="entry name" value="Plug_dom"/>
</dbReference>
<protein>
    <submittedName>
        <fullName evidence="13">TonB-dependent receptor</fullName>
    </submittedName>
</protein>
<dbReference type="InterPro" id="IPR023996">
    <property type="entry name" value="TonB-dep_OMP_SusC/RagA"/>
</dbReference>
<dbReference type="Pfam" id="PF07715">
    <property type="entry name" value="Plug"/>
    <property type="match status" value="1"/>
</dbReference>
<evidence type="ECO:0000256" key="8">
    <source>
        <dbReference type="PROSITE-ProRule" id="PRU01360"/>
    </source>
</evidence>
<accession>A0A926S4L1</accession>
<dbReference type="InterPro" id="IPR000531">
    <property type="entry name" value="Beta-barrel_TonB"/>
</dbReference>
<keyword evidence="14" id="KW-1185">Reference proteome</keyword>
<keyword evidence="13" id="KW-0675">Receptor</keyword>
<dbReference type="InterPro" id="IPR037066">
    <property type="entry name" value="Plug_dom_sf"/>
</dbReference>